<feature type="region of interest" description="Disordered" evidence="1">
    <location>
        <begin position="48"/>
        <end position="81"/>
    </location>
</feature>
<name>A0ABU6SIN2_9FABA</name>
<gene>
    <name evidence="2" type="ORF">PIB30_054379</name>
</gene>
<proteinExistence type="predicted"/>
<comment type="caution">
    <text evidence="2">The sequence shown here is derived from an EMBL/GenBank/DDBJ whole genome shotgun (WGS) entry which is preliminary data.</text>
</comment>
<protein>
    <submittedName>
        <fullName evidence="2">Uncharacterized protein</fullName>
    </submittedName>
</protein>
<organism evidence="2 3">
    <name type="scientific">Stylosanthes scabra</name>
    <dbReference type="NCBI Taxonomy" id="79078"/>
    <lineage>
        <taxon>Eukaryota</taxon>
        <taxon>Viridiplantae</taxon>
        <taxon>Streptophyta</taxon>
        <taxon>Embryophyta</taxon>
        <taxon>Tracheophyta</taxon>
        <taxon>Spermatophyta</taxon>
        <taxon>Magnoliopsida</taxon>
        <taxon>eudicotyledons</taxon>
        <taxon>Gunneridae</taxon>
        <taxon>Pentapetalae</taxon>
        <taxon>rosids</taxon>
        <taxon>fabids</taxon>
        <taxon>Fabales</taxon>
        <taxon>Fabaceae</taxon>
        <taxon>Papilionoideae</taxon>
        <taxon>50 kb inversion clade</taxon>
        <taxon>dalbergioids sensu lato</taxon>
        <taxon>Dalbergieae</taxon>
        <taxon>Pterocarpus clade</taxon>
        <taxon>Stylosanthes</taxon>
    </lineage>
</organism>
<evidence type="ECO:0000256" key="1">
    <source>
        <dbReference type="SAM" id="MobiDB-lite"/>
    </source>
</evidence>
<dbReference type="Proteomes" id="UP001341840">
    <property type="component" value="Unassembled WGS sequence"/>
</dbReference>
<evidence type="ECO:0000313" key="3">
    <source>
        <dbReference type="Proteomes" id="UP001341840"/>
    </source>
</evidence>
<feature type="non-terminal residue" evidence="2">
    <location>
        <position position="1"/>
    </location>
</feature>
<accession>A0ABU6SIN2</accession>
<sequence length="81" mass="8717">GQFRYSLFFGDSGTGTGIPRSGPRHSLGGSLLPIPVPVGNFPRLRVPIRGGTRGDSPTLGNFDTPTKYQTWKDTIGQSNKQ</sequence>
<feature type="compositionally biased region" description="Polar residues" evidence="1">
    <location>
        <begin position="58"/>
        <end position="81"/>
    </location>
</feature>
<dbReference type="EMBL" id="JASCZI010060829">
    <property type="protein sequence ID" value="MED6136255.1"/>
    <property type="molecule type" value="Genomic_DNA"/>
</dbReference>
<keyword evidence="3" id="KW-1185">Reference proteome</keyword>
<evidence type="ECO:0000313" key="2">
    <source>
        <dbReference type="EMBL" id="MED6136255.1"/>
    </source>
</evidence>
<reference evidence="2 3" key="1">
    <citation type="journal article" date="2023" name="Plants (Basel)">
        <title>Bridging the Gap: Combining Genomics and Transcriptomics Approaches to Understand Stylosanthes scabra, an Orphan Legume from the Brazilian Caatinga.</title>
        <authorList>
            <person name="Ferreira-Neto J.R.C."/>
            <person name="da Silva M.D."/>
            <person name="Binneck E."/>
            <person name="de Melo N.F."/>
            <person name="da Silva R.H."/>
            <person name="de Melo A.L.T.M."/>
            <person name="Pandolfi V."/>
            <person name="Bustamante F.O."/>
            <person name="Brasileiro-Vidal A.C."/>
            <person name="Benko-Iseppon A.M."/>
        </authorList>
    </citation>
    <scope>NUCLEOTIDE SEQUENCE [LARGE SCALE GENOMIC DNA]</scope>
    <source>
        <tissue evidence="2">Leaves</tissue>
    </source>
</reference>